<reference evidence="5 6" key="1">
    <citation type="submission" date="2018-08" db="EMBL/GenBank/DDBJ databases">
        <title>A genome reference for cultivated species of the human gut microbiota.</title>
        <authorList>
            <person name="Zou Y."/>
            <person name="Xue W."/>
            <person name="Luo G."/>
        </authorList>
    </citation>
    <scope>NUCLEOTIDE SEQUENCE [LARGE SCALE GENOMIC DNA]</scope>
    <source>
        <strain evidence="5 6">AM37-1AC</strain>
    </source>
</reference>
<dbReference type="CDD" id="cd02883">
    <property type="entry name" value="NUDIX_Hydrolase"/>
    <property type="match status" value="1"/>
</dbReference>
<gene>
    <name evidence="5" type="ORF">DW856_09840</name>
</gene>
<evidence type="ECO:0000256" key="2">
    <source>
        <dbReference type="ARBA" id="ARBA00022801"/>
    </source>
</evidence>
<dbReference type="InterPro" id="IPR020084">
    <property type="entry name" value="NUDIX_hydrolase_CS"/>
</dbReference>
<dbReference type="Gene3D" id="3.90.79.10">
    <property type="entry name" value="Nucleoside Triphosphate Pyrophosphohydrolase"/>
    <property type="match status" value="1"/>
</dbReference>
<dbReference type="PROSITE" id="PS51462">
    <property type="entry name" value="NUDIX"/>
    <property type="match status" value="1"/>
</dbReference>
<dbReference type="EMBL" id="QSHO01000007">
    <property type="protein sequence ID" value="RHC17156.1"/>
    <property type="molecule type" value="Genomic_DNA"/>
</dbReference>
<evidence type="ECO:0000256" key="1">
    <source>
        <dbReference type="ARBA" id="ARBA00005582"/>
    </source>
</evidence>
<name>A0A3R6ARY0_9FIRM</name>
<dbReference type="GO" id="GO:0016787">
    <property type="term" value="F:hydrolase activity"/>
    <property type="evidence" value="ECO:0007669"/>
    <property type="project" value="UniProtKB-KW"/>
</dbReference>
<comment type="similarity">
    <text evidence="1 3">Belongs to the Nudix hydrolase family.</text>
</comment>
<sequence>MIKICLKLQNMETKQMEVLAVFDEKNYDDTTKVYEKYNVRGVIFRDGKIAMQCSTDGEYKMPGGGMEKGESFLETLVREIREETGLTVLKESVCELGEILEMRRDIFDPSCKYICHSYFYYCKVGEKQEKLHLTPSEVAKGYYLKWEQPETVYNTNIRIEKDPWIIRDTAFVKMILDGKVKLPE</sequence>
<dbReference type="InterPro" id="IPR015797">
    <property type="entry name" value="NUDIX_hydrolase-like_dom_sf"/>
</dbReference>
<dbReference type="PRINTS" id="PR00502">
    <property type="entry name" value="NUDIXFAMILY"/>
</dbReference>
<evidence type="ECO:0000313" key="5">
    <source>
        <dbReference type="EMBL" id="RHC17156.1"/>
    </source>
</evidence>
<dbReference type="SUPFAM" id="SSF55811">
    <property type="entry name" value="Nudix"/>
    <property type="match status" value="1"/>
</dbReference>
<protein>
    <submittedName>
        <fullName evidence="5">NUDIX domain-containing protein</fullName>
    </submittedName>
</protein>
<dbReference type="Proteomes" id="UP000283513">
    <property type="component" value="Unassembled WGS sequence"/>
</dbReference>
<dbReference type="InterPro" id="IPR020476">
    <property type="entry name" value="Nudix_hydrolase"/>
</dbReference>
<dbReference type="AlphaFoldDB" id="A0A3R6ARY0"/>
<dbReference type="PROSITE" id="PS00893">
    <property type="entry name" value="NUDIX_BOX"/>
    <property type="match status" value="1"/>
</dbReference>
<feature type="domain" description="Nudix hydrolase" evidence="4">
    <location>
        <begin position="34"/>
        <end position="167"/>
    </location>
</feature>
<proteinExistence type="inferred from homology"/>
<comment type="caution">
    <text evidence="5">The sequence shown here is derived from an EMBL/GenBank/DDBJ whole genome shotgun (WGS) entry which is preliminary data.</text>
</comment>
<dbReference type="PANTHER" id="PTHR43736:SF1">
    <property type="entry name" value="DIHYDRONEOPTERIN TRIPHOSPHATE DIPHOSPHATASE"/>
    <property type="match status" value="1"/>
</dbReference>
<dbReference type="InterPro" id="IPR000086">
    <property type="entry name" value="NUDIX_hydrolase_dom"/>
</dbReference>
<organism evidence="5 6">
    <name type="scientific">Roseburia intestinalis</name>
    <dbReference type="NCBI Taxonomy" id="166486"/>
    <lineage>
        <taxon>Bacteria</taxon>
        <taxon>Bacillati</taxon>
        <taxon>Bacillota</taxon>
        <taxon>Clostridia</taxon>
        <taxon>Lachnospirales</taxon>
        <taxon>Lachnospiraceae</taxon>
        <taxon>Roseburia</taxon>
    </lineage>
</organism>
<evidence type="ECO:0000256" key="3">
    <source>
        <dbReference type="RuleBase" id="RU003476"/>
    </source>
</evidence>
<accession>A0A3R6ARY0</accession>
<dbReference type="PANTHER" id="PTHR43736">
    <property type="entry name" value="ADP-RIBOSE PYROPHOSPHATASE"/>
    <property type="match status" value="1"/>
</dbReference>
<evidence type="ECO:0000259" key="4">
    <source>
        <dbReference type="PROSITE" id="PS51462"/>
    </source>
</evidence>
<evidence type="ECO:0000313" key="6">
    <source>
        <dbReference type="Proteomes" id="UP000283513"/>
    </source>
</evidence>
<keyword evidence="2 3" id="KW-0378">Hydrolase</keyword>
<dbReference type="Pfam" id="PF00293">
    <property type="entry name" value="NUDIX"/>
    <property type="match status" value="1"/>
</dbReference>